<name>A0A396H9Q7_MEDTR</name>
<sequence>MRSRCLLWKVRVKHLTTSKDLPEDAFLLGALLFADHQTLTPLNSSSISSLSSMLRTSGDWLSSTTSASSRLARLLEFAPRYVWMIV</sequence>
<accession>A0A396H9Q7</accession>
<dbReference type="Gramene" id="rna34222">
    <property type="protein sequence ID" value="RHN49976.1"/>
    <property type="gene ID" value="gene34222"/>
</dbReference>
<dbReference type="Proteomes" id="UP000265566">
    <property type="component" value="Chromosome 6"/>
</dbReference>
<comment type="caution">
    <text evidence="1">The sequence shown here is derived from an EMBL/GenBank/DDBJ whole genome shotgun (WGS) entry which is preliminary data.</text>
</comment>
<reference evidence="2" key="1">
    <citation type="journal article" date="2018" name="Nat. Plants">
        <title>Whole-genome landscape of Medicago truncatula symbiotic genes.</title>
        <authorList>
            <person name="Pecrix Y."/>
            <person name="Staton S.E."/>
            <person name="Sallet E."/>
            <person name="Lelandais-Briere C."/>
            <person name="Moreau S."/>
            <person name="Carrere S."/>
            <person name="Blein T."/>
            <person name="Jardinaud M.F."/>
            <person name="Latrasse D."/>
            <person name="Zouine M."/>
            <person name="Zahm M."/>
            <person name="Kreplak J."/>
            <person name="Mayjonade B."/>
            <person name="Satge C."/>
            <person name="Perez M."/>
            <person name="Cauet S."/>
            <person name="Marande W."/>
            <person name="Chantry-Darmon C."/>
            <person name="Lopez-Roques C."/>
            <person name="Bouchez O."/>
            <person name="Berard A."/>
            <person name="Debelle F."/>
            <person name="Munos S."/>
            <person name="Bendahmane A."/>
            <person name="Berges H."/>
            <person name="Niebel A."/>
            <person name="Buitink J."/>
            <person name="Frugier F."/>
            <person name="Benhamed M."/>
            <person name="Crespi M."/>
            <person name="Gouzy J."/>
            <person name="Gamas P."/>
        </authorList>
    </citation>
    <scope>NUCLEOTIDE SEQUENCE [LARGE SCALE GENOMIC DNA]</scope>
    <source>
        <strain evidence="2">cv. Jemalong A17</strain>
    </source>
</reference>
<evidence type="ECO:0000313" key="2">
    <source>
        <dbReference type="Proteomes" id="UP000265566"/>
    </source>
</evidence>
<evidence type="ECO:0000313" key="1">
    <source>
        <dbReference type="EMBL" id="RHN49976.1"/>
    </source>
</evidence>
<dbReference type="EMBL" id="PSQE01000006">
    <property type="protein sequence ID" value="RHN49976.1"/>
    <property type="molecule type" value="Genomic_DNA"/>
</dbReference>
<gene>
    <name evidence="1" type="ORF">MtrunA17_Chr6g0452461</name>
</gene>
<dbReference type="AlphaFoldDB" id="A0A396H9Q7"/>
<protein>
    <submittedName>
        <fullName evidence="1">Uncharacterized protein</fullName>
    </submittedName>
</protein>
<organism evidence="1 2">
    <name type="scientific">Medicago truncatula</name>
    <name type="common">Barrel medic</name>
    <name type="synonym">Medicago tribuloides</name>
    <dbReference type="NCBI Taxonomy" id="3880"/>
    <lineage>
        <taxon>Eukaryota</taxon>
        <taxon>Viridiplantae</taxon>
        <taxon>Streptophyta</taxon>
        <taxon>Embryophyta</taxon>
        <taxon>Tracheophyta</taxon>
        <taxon>Spermatophyta</taxon>
        <taxon>Magnoliopsida</taxon>
        <taxon>eudicotyledons</taxon>
        <taxon>Gunneridae</taxon>
        <taxon>Pentapetalae</taxon>
        <taxon>rosids</taxon>
        <taxon>fabids</taxon>
        <taxon>Fabales</taxon>
        <taxon>Fabaceae</taxon>
        <taxon>Papilionoideae</taxon>
        <taxon>50 kb inversion clade</taxon>
        <taxon>NPAAA clade</taxon>
        <taxon>Hologalegina</taxon>
        <taxon>IRL clade</taxon>
        <taxon>Trifolieae</taxon>
        <taxon>Medicago</taxon>
    </lineage>
</organism>
<proteinExistence type="predicted"/>